<name>A0AAD9H8X6_9PEZI</name>
<accession>A0AAD9H8X6</accession>
<evidence type="ECO:0000256" key="1">
    <source>
        <dbReference type="SAM" id="MobiDB-lite"/>
    </source>
</evidence>
<feature type="compositionally biased region" description="Pro residues" evidence="1">
    <location>
        <begin position="36"/>
        <end position="48"/>
    </location>
</feature>
<dbReference type="Proteomes" id="UP001232148">
    <property type="component" value="Unassembled WGS sequence"/>
</dbReference>
<gene>
    <name evidence="2" type="ORF">LX32DRAFT_95270</name>
</gene>
<comment type="caution">
    <text evidence="2">The sequence shown here is derived from an EMBL/GenBank/DDBJ whole genome shotgun (WGS) entry which is preliminary data.</text>
</comment>
<reference evidence="2" key="1">
    <citation type="submission" date="2021-06" db="EMBL/GenBank/DDBJ databases">
        <title>Comparative genomics, transcriptomics and evolutionary studies reveal genomic signatures of adaptation to plant cell wall in hemibiotrophic fungi.</title>
        <authorList>
            <consortium name="DOE Joint Genome Institute"/>
            <person name="Baroncelli R."/>
            <person name="Diaz J.F."/>
            <person name="Benocci T."/>
            <person name="Peng M."/>
            <person name="Battaglia E."/>
            <person name="Haridas S."/>
            <person name="Andreopoulos W."/>
            <person name="Labutti K."/>
            <person name="Pangilinan J."/>
            <person name="Floch G.L."/>
            <person name="Makela M.R."/>
            <person name="Henrissat B."/>
            <person name="Grigoriev I.V."/>
            <person name="Crouch J.A."/>
            <person name="De Vries R.P."/>
            <person name="Sukno S.A."/>
            <person name="Thon M.R."/>
        </authorList>
    </citation>
    <scope>NUCLEOTIDE SEQUENCE</scope>
    <source>
        <strain evidence="2">MAFF235873</strain>
    </source>
</reference>
<keyword evidence="3" id="KW-1185">Reference proteome</keyword>
<protein>
    <submittedName>
        <fullName evidence="2">Uncharacterized protein</fullName>
    </submittedName>
</protein>
<feature type="compositionally biased region" description="Polar residues" evidence="1">
    <location>
        <begin position="19"/>
        <end position="29"/>
    </location>
</feature>
<dbReference type="AlphaFoldDB" id="A0AAD9H8X6"/>
<evidence type="ECO:0000313" key="3">
    <source>
        <dbReference type="Proteomes" id="UP001232148"/>
    </source>
</evidence>
<dbReference type="EMBL" id="MU842960">
    <property type="protein sequence ID" value="KAK2024590.1"/>
    <property type="molecule type" value="Genomic_DNA"/>
</dbReference>
<sequence>MCEPHTGPLDLRGWLEGYPSQSRAVGSSSAERRRAPNPPTLRPVPLRPQLPNTAGPVTLRYGTTRTVLPQPGSCLLKNPITQIRRPCILW</sequence>
<organism evidence="2 3">
    <name type="scientific">Colletotrichum zoysiae</name>
    <dbReference type="NCBI Taxonomy" id="1216348"/>
    <lineage>
        <taxon>Eukaryota</taxon>
        <taxon>Fungi</taxon>
        <taxon>Dikarya</taxon>
        <taxon>Ascomycota</taxon>
        <taxon>Pezizomycotina</taxon>
        <taxon>Sordariomycetes</taxon>
        <taxon>Hypocreomycetidae</taxon>
        <taxon>Glomerellales</taxon>
        <taxon>Glomerellaceae</taxon>
        <taxon>Colletotrichum</taxon>
        <taxon>Colletotrichum graminicola species complex</taxon>
    </lineage>
</organism>
<evidence type="ECO:0000313" key="2">
    <source>
        <dbReference type="EMBL" id="KAK2024590.1"/>
    </source>
</evidence>
<feature type="region of interest" description="Disordered" evidence="1">
    <location>
        <begin position="1"/>
        <end position="57"/>
    </location>
</feature>
<proteinExistence type="predicted"/>